<sequence length="93" mass="9889">MASATAHQAIFELTTIVNLKWQKEAITAHLTLAKCVRKAANVLTAVVSAMPPTAAISKKLLYLLLASHAAKVKCVLAHQHALKAFASALLAFI</sequence>
<evidence type="ECO:0000313" key="2">
    <source>
        <dbReference type="WBParaSite" id="PSAMB.scaffold628size45201.g7690.t1"/>
    </source>
</evidence>
<dbReference type="Proteomes" id="UP000887566">
    <property type="component" value="Unplaced"/>
</dbReference>
<proteinExistence type="predicted"/>
<dbReference type="WBParaSite" id="PSAMB.scaffold628size45201.g7690.t1">
    <property type="protein sequence ID" value="PSAMB.scaffold628size45201.g7690.t1"/>
    <property type="gene ID" value="PSAMB.scaffold628size45201.g7690"/>
</dbReference>
<dbReference type="AlphaFoldDB" id="A0A914X364"/>
<accession>A0A914X364</accession>
<protein>
    <submittedName>
        <fullName evidence="2">Uncharacterized protein</fullName>
    </submittedName>
</protein>
<reference evidence="2" key="1">
    <citation type="submission" date="2022-11" db="UniProtKB">
        <authorList>
            <consortium name="WormBaseParasite"/>
        </authorList>
    </citation>
    <scope>IDENTIFICATION</scope>
</reference>
<name>A0A914X364_9BILA</name>
<organism evidence="1 2">
    <name type="scientific">Plectus sambesii</name>
    <dbReference type="NCBI Taxonomy" id="2011161"/>
    <lineage>
        <taxon>Eukaryota</taxon>
        <taxon>Metazoa</taxon>
        <taxon>Ecdysozoa</taxon>
        <taxon>Nematoda</taxon>
        <taxon>Chromadorea</taxon>
        <taxon>Plectida</taxon>
        <taxon>Plectina</taxon>
        <taxon>Plectoidea</taxon>
        <taxon>Plectidae</taxon>
        <taxon>Plectus</taxon>
    </lineage>
</organism>
<keyword evidence="1" id="KW-1185">Reference proteome</keyword>
<evidence type="ECO:0000313" key="1">
    <source>
        <dbReference type="Proteomes" id="UP000887566"/>
    </source>
</evidence>